<feature type="region of interest" description="Disordered" evidence="1">
    <location>
        <begin position="235"/>
        <end position="255"/>
    </location>
</feature>
<keyword evidence="3" id="KW-1185">Reference proteome</keyword>
<sequence>MIRQRVFAGAAVGLLTAALGLPGTAVSGPRRDSLRYCGLHPLPLPAGVTHGEAQAVDPTGRFIAGIGTRITDGVWEQVLLLWHGSRVTAVDTPLAGEVTGINPAGVVIGNGSSSATYRPWRYRDGQLTELPVPGTVSNVWAMGINAHGDIVGRGSVEATESQLPLRWPADRPGTVETVAPLTDGVANAVLDDGSIVGTSVGPGGPPSYAGWVRRPDGGIRWLSVPGKPRAWAATGRGDWAAGGVDDTPEDGDGTPQRWNLRTGAATPVHPAVGWRIYGVTASGVVLGESAVGHGDRVTPLPGVTDEIRFVRASAIADDGTVVGWTVGDRLTPVRWTGC</sequence>
<proteinExistence type="predicted"/>
<accession>A0A1C4V051</accession>
<dbReference type="RefSeq" id="WP_141723005.1">
    <property type="nucleotide sequence ID" value="NZ_FMCU01000002.1"/>
</dbReference>
<gene>
    <name evidence="2" type="ORF">GA0070216_10223</name>
</gene>
<protein>
    <submittedName>
        <fullName evidence="2">Uncharacterized protein</fullName>
    </submittedName>
</protein>
<dbReference type="AlphaFoldDB" id="A0A1C4V051"/>
<reference evidence="3" key="1">
    <citation type="submission" date="2016-06" db="EMBL/GenBank/DDBJ databases">
        <authorList>
            <person name="Varghese N."/>
            <person name="Submissions Spin"/>
        </authorList>
    </citation>
    <scope>NUCLEOTIDE SEQUENCE [LARGE SCALE GENOMIC DNA]</scope>
    <source>
        <strain evidence="3">DSM 44100</strain>
    </source>
</reference>
<evidence type="ECO:0000313" key="2">
    <source>
        <dbReference type="EMBL" id="SCE77332.1"/>
    </source>
</evidence>
<name>A0A1C4V051_9ACTN</name>
<dbReference type="Proteomes" id="UP000198797">
    <property type="component" value="Unassembled WGS sequence"/>
</dbReference>
<evidence type="ECO:0000256" key="1">
    <source>
        <dbReference type="SAM" id="MobiDB-lite"/>
    </source>
</evidence>
<dbReference type="OrthoDB" id="3357943at2"/>
<evidence type="ECO:0000313" key="3">
    <source>
        <dbReference type="Proteomes" id="UP000198797"/>
    </source>
</evidence>
<dbReference type="EMBL" id="FMCU01000002">
    <property type="protein sequence ID" value="SCE77332.1"/>
    <property type="molecule type" value="Genomic_DNA"/>
</dbReference>
<organism evidence="2 3">
    <name type="scientific">Micromonospora matsumotoense</name>
    <dbReference type="NCBI Taxonomy" id="121616"/>
    <lineage>
        <taxon>Bacteria</taxon>
        <taxon>Bacillati</taxon>
        <taxon>Actinomycetota</taxon>
        <taxon>Actinomycetes</taxon>
        <taxon>Micromonosporales</taxon>
        <taxon>Micromonosporaceae</taxon>
        <taxon>Micromonospora</taxon>
    </lineage>
</organism>